<gene>
    <name evidence="13" type="ORF">HMPREF9708_00365</name>
</gene>
<dbReference type="GO" id="GO:0004337">
    <property type="term" value="F:(2E,6E)-farnesyl diphosphate synthase activity"/>
    <property type="evidence" value="ECO:0007669"/>
    <property type="project" value="UniProtKB-EC"/>
</dbReference>
<evidence type="ECO:0000313" key="14">
    <source>
        <dbReference type="Proteomes" id="UP000006190"/>
    </source>
</evidence>
<dbReference type="GO" id="GO:0005737">
    <property type="term" value="C:cytoplasm"/>
    <property type="evidence" value="ECO:0007669"/>
    <property type="project" value="UniProtKB-ARBA"/>
</dbReference>
<evidence type="ECO:0000256" key="12">
    <source>
        <dbReference type="RuleBase" id="RU004466"/>
    </source>
</evidence>
<dbReference type="InterPro" id="IPR053378">
    <property type="entry name" value="Prenyl_diphosphate_synthase"/>
</dbReference>
<dbReference type="NCBIfam" id="NF045485">
    <property type="entry name" value="FPPsyn"/>
    <property type="match status" value="1"/>
</dbReference>
<dbReference type="HOGENOM" id="CLU_014015_0_1_9"/>
<evidence type="ECO:0000256" key="8">
    <source>
        <dbReference type="ARBA" id="ARBA00023229"/>
    </source>
</evidence>
<dbReference type="PATRIC" id="fig|883113.3.peg.369"/>
<protein>
    <recommendedName>
        <fullName evidence="4">Farnesyl diphosphate synthase</fullName>
        <ecNumber evidence="3">2.5.1.10</ecNumber>
    </recommendedName>
    <alternativeName>
        <fullName evidence="10">(2E,6E)-farnesyl diphosphate synthase</fullName>
    </alternativeName>
    <alternativeName>
        <fullName evidence="9">Geranyltranstransferase</fullName>
    </alternativeName>
</protein>
<comment type="catalytic activity">
    <reaction evidence="11">
        <text>isopentenyl diphosphate + (2E)-geranyl diphosphate = (2E,6E)-farnesyl diphosphate + diphosphate</text>
        <dbReference type="Rhea" id="RHEA:19361"/>
        <dbReference type="ChEBI" id="CHEBI:33019"/>
        <dbReference type="ChEBI" id="CHEBI:58057"/>
        <dbReference type="ChEBI" id="CHEBI:128769"/>
        <dbReference type="ChEBI" id="CHEBI:175763"/>
        <dbReference type="EC" id="2.5.1.10"/>
    </reaction>
</comment>
<dbReference type="STRING" id="883113.HMPREF9708_00365"/>
<dbReference type="Gene3D" id="1.10.600.10">
    <property type="entry name" value="Farnesyl Diphosphate Synthase"/>
    <property type="match status" value="1"/>
</dbReference>
<sequence>MMRASDLRRIFEEALRQYLLAVQTPLELLKPMVYSLNSGGKRLRPLMLLTILEAIDPRLIDKGLATAIALEFIHTYSLIHDDLPAMDNDDLRRGQPTSHVKFNEATAILAGDALLTDAFGLIAQDRQLDPALKTQLIADLVYAAGSTGMVAGQLDDVSHQDQSVSIDHLKQTHLMKTGYLFIFAVKAGGRIGKINEKAIDLLSQFGHHFGTAYQIHNDLKDILAIESDPDSLLKSDEANHKSTYPSLLGVQESKDQLKHELHLAASCIQALNHQTGLNFSGLEQFLGAISIE</sequence>
<evidence type="ECO:0000256" key="3">
    <source>
        <dbReference type="ARBA" id="ARBA00012439"/>
    </source>
</evidence>
<dbReference type="SFLD" id="SFLDS00005">
    <property type="entry name" value="Isoprenoid_Synthase_Type_I"/>
    <property type="match status" value="1"/>
</dbReference>
<accession>H3NHT7</accession>
<dbReference type="PANTHER" id="PTHR43281">
    <property type="entry name" value="FARNESYL DIPHOSPHATE SYNTHASE"/>
    <property type="match status" value="1"/>
</dbReference>
<keyword evidence="8" id="KW-0414">Isoprene biosynthesis</keyword>
<keyword evidence="5 12" id="KW-0808">Transferase</keyword>
<comment type="caution">
    <text evidence="13">The sequence shown here is derived from an EMBL/GenBank/DDBJ whole genome shotgun (WGS) entry which is preliminary data.</text>
</comment>
<proteinExistence type="inferred from homology"/>
<dbReference type="GO" id="GO:0046872">
    <property type="term" value="F:metal ion binding"/>
    <property type="evidence" value="ECO:0007669"/>
    <property type="project" value="UniProtKB-KW"/>
</dbReference>
<dbReference type="PROSITE" id="PS00723">
    <property type="entry name" value="POLYPRENYL_SYNTHASE_1"/>
    <property type="match status" value="1"/>
</dbReference>
<evidence type="ECO:0000256" key="4">
    <source>
        <dbReference type="ARBA" id="ARBA00015100"/>
    </source>
</evidence>
<comment type="similarity">
    <text evidence="2 12">Belongs to the FPP/GGPP synthase family.</text>
</comment>
<evidence type="ECO:0000256" key="5">
    <source>
        <dbReference type="ARBA" id="ARBA00022679"/>
    </source>
</evidence>
<dbReference type="Pfam" id="PF00348">
    <property type="entry name" value="polyprenyl_synt"/>
    <property type="match status" value="1"/>
</dbReference>
<evidence type="ECO:0000256" key="6">
    <source>
        <dbReference type="ARBA" id="ARBA00022723"/>
    </source>
</evidence>
<name>H3NHT7_9LACT</name>
<dbReference type="InterPro" id="IPR033749">
    <property type="entry name" value="Polyprenyl_synt_CS"/>
</dbReference>
<dbReference type="PANTHER" id="PTHR43281:SF1">
    <property type="entry name" value="FARNESYL DIPHOSPHATE SYNTHASE"/>
    <property type="match status" value="1"/>
</dbReference>
<comment type="cofactor">
    <cofactor evidence="1">
        <name>Mg(2+)</name>
        <dbReference type="ChEBI" id="CHEBI:18420"/>
    </cofactor>
</comment>
<dbReference type="RefSeq" id="WP_006308311.1">
    <property type="nucleotide sequence ID" value="NZ_JH601133.1"/>
</dbReference>
<dbReference type="EC" id="2.5.1.10" evidence="3"/>
<reference evidence="13 14" key="1">
    <citation type="submission" date="2012-01" db="EMBL/GenBank/DDBJ databases">
        <title>The Genome Sequence of Facklamia languida CCUG 37842.</title>
        <authorList>
            <consortium name="The Broad Institute Genome Sequencing Platform"/>
            <person name="Earl A."/>
            <person name="Ward D."/>
            <person name="Feldgarden M."/>
            <person name="Gevers D."/>
            <person name="Huys G."/>
            <person name="Young S.K."/>
            <person name="Zeng Q."/>
            <person name="Gargeya S."/>
            <person name="Fitzgerald M."/>
            <person name="Haas B."/>
            <person name="Abouelleil A."/>
            <person name="Alvarado L."/>
            <person name="Arachchi H.M."/>
            <person name="Berlin A."/>
            <person name="Chapman S.B."/>
            <person name="Gearin G."/>
            <person name="Goldberg J."/>
            <person name="Griggs A."/>
            <person name="Gujja S."/>
            <person name="Hansen M."/>
            <person name="Heiman D."/>
            <person name="Howarth C."/>
            <person name="Larimer J."/>
            <person name="Lui A."/>
            <person name="MacDonald P.J.P."/>
            <person name="McCowen C."/>
            <person name="Montmayeur A."/>
            <person name="Murphy C."/>
            <person name="Neiman D."/>
            <person name="Pearson M."/>
            <person name="Priest M."/>
            <person name="Roberts A."/>
            <person name="Saif S."/>
            <person name="Shea T."/>
            <person name="Sisk P."/>
            <person name="Stolte C."/>
            <person name="Sykes S."/>
            <person name="Wortman J."/>
            <person name="Nusbaum C."/>
            <person name="Birren B."/>
        </authorList>
    </citation>
    <scope>NUCLEOTIDE SEQUENCE [LARGE SCALE GENOMIC DNA]</scope>
    <source>
        <strain evidence="13 14">CCUG 37842</strain>
    </source>
</reference>
<keyword evidence="7" id="KW-0460">Magnesium</keyword>
<evidence type="ECO:0000256" key="11">
    <source>
        <dbReference type="ARBA" id="ARBA00049399"/>
    </source>
</evidence>
<dbReference type="eggNOG" id="COG0142">
    <property type="taxonomic scope" value="Bacteria"/>
</dbReference>
<dbReference type="EMBL" id="AGEG01000003">
    <property type="protein sequence ID" value="EHR37736.1"/>
    <property type="molecule type" value="Genomic_DNA"/>
</dbReference>
<dbReference type="FunFam" id="1.10.600.10:FF:000001">
    <property type="entry name" value="Geranylgeranyl diphosphate synthase"/>
    <property type="match status" value="1"/>
</dbReference>
<evidence type="ECO:0000256" key="9">
    <source>
        <dbReference type="ARBA" id="ARBA00032380"/>
    </source>
</evidence>
<dbReference type="Proteomes" id="UP000006190">
    <property type="component" value="Unassembled WGS sequence"/>
</dbReference>
<evidence type="ECO:0000256" key="10">
    <source>
        <dbReference type="ARBA" id="ARBA00032873"/>
    </source>
</evidence>
<evidence type="ECO:0000256" key="7">
    <source>
        <dbReference type="ARBA" id="ARBA00022842"/>
    </source>
</evidence>
<evidence type="ECO:0000256" key="1">
    <source>
        <dbReference type="ARBA" id="ARBA00001946"/>
    </source>
</evidence>
<evidence type="ECO:0000256" key="2">
    <source>
        <dbReference type="ARBA" id="ARBA00006706"/>
    </source>
</evidence>
<dbReference type="OrthoDB" id="9805316at2"/>
<dbReference type="InterPro" id="IPR008949">
    <property type="entry name" value="Isoprenoid_synthase_dom_sf"/>
</dbReference>
<dbReference type="CDD" id="cd00685">
    <property type="entry name" value="Trans_IPPS_HT"/>
    <property type="match status" value="1"/>
</dbReference>
<keyword evidence="6" id="KW-0479">Metal-binding</keyword>
<organism evidence="13 14">
    <name type="scientific">Facklamia languida CCUG 37842</name>
    <dbReference type="NCBI Taxonomy" id="883113"/>
    <lineage>
        <taxon>Bacteria</taxon>
        <taxon>Bacillati</taxon>
        <taxon>Bacillota</taxon>
        <taxon>Bacilli</taxon>
        <taxon>Lactobacillales</taxon>
        <taxon>Aerococcaceae</taxon>
        <taxon>Facklamia</taxon>
    </lineage>
</organism>
<dbReference type="GO" id="GO:0016114">
    <property type="term" value="P:terpenoid biosynthetic process"/>
    <property type="evidence" value="ECO:0007669"/>
    <property type="project" value="UniProtKB-ARBA"/>
</dbReference>
<dbReference type="InterPro" id="IPR000092">
    <property type="entry name" value="Polyprenyl_synt"/>
</dbReference>
<keyword evidence="14" id="KW-1185">Reference proteome</keyword>
<dbReference type="SUPFAM" id="SSF48576">
    <property type="entry name" value="Terpenoid synthases"/>
    <property type="match status" value="1"/>
</dbReference>
<dbReference type="SFLD" id="SFLDG01017">
    <property type="entry name" value="Polyprenyl_Transferase_Like"/>
    <property type="match status" value="1"/>
</dbReference>
<evidence type="ECO:0000313" key="13">
    <source>
        <dbReference type="EMBL" id="EHR37736.1"/>
    </source>
</evidence>
<dbReference type="AlphaFoldDB" id="H3NHT7"/>